<gene>
    <name evidence="1" type="ORF">AUEXF2481DRAFT_684626</name>
</gene>
<name>A0A074YD59_AURSE</name>
<keyword evidence="2" id="KW-1185">Reference proteome</keyword>
<reference evidence="1 2" key="1">
    <citation type="journal article" date="2014" name="BMC Genomics">
        <title>Genome sequencing of four Aureobasidium pullulans varieties: biotechnological potential, stress tolerance, and description of new species.</title>
        <authorList>
            <person name="Gostin Ar C."/>
            <person name="Ohm R.A."/>
            <person name="Kogej T."/>
            <person name="Sonjak S."/>
            <person name="Turk M."/>
            <person name="Zajc J."/>
            <person name="Zalar P."/>
            <person name="Grube M."/>
            <person name="Sun H."/>
            <person name="Han J."/>
            <person name="Sharma A."/>
            <person name="Chiniquy J."/>
            <person name="Ngan C.Y."/>
            <person name="Lipzen A."/>
            <person name="Barry K."/>
            <person name="Grigoriev I.V."/>
            <person name="Gunde-Cimerman N."/>
        </authorList>
    </citation>
    <scope>NUCLEOTIDE SEQUENCE [LARGE SCALE GENOMIC DNA]</scope>
    <source>
        <strain evidence="1 2">EXF-2481</strain>
    </source>
</reference>
<proteinExistence type="predicted"/>
<dbReference type="InParanoid" id="A0A074YD59"/>
<dbReference type="GeneID" id="25370560"/>
<protein>
    <submittedName>
        <fullName evidence="1">Uncharacterized protein</fullName>
    </submittedName>
</protein>
<dbReference type="OrthoDB" id="3902221at2759"/>
<evidence type="ECO:0000313" key="1">
    <source>
        <dbReference type="EMBL" id="KEQ95728.1"/>
    </source>
</evidence>
<dbReference type="EMBL" id="KL584758">
    <property type="protein sequence ID" value="KEQ95728.1"/>
    <property type="molecule type" value="Genomic_DNA"/>
</dbReference>
<dbReference type="RefSeq" id="XP_013344350.1">
    <property type="nucleotide sequence ID" value="XM_013488896.1"/>
</dbReference>
<evidence type="ECO:0000313" key="2">
    <source>
        <dbReference type="Proteomes" id="UP000030641"/>
    </source>
</evidence>
<accession>A0A074YD59</accession>
<organism evidence="1 2">
    <name type="scientific">Aureobasidium subglaciale (strain EXF-2481)</name>
    <name type="common">Aureobasidium pullulans var. subglaciale</name>
    <dbReference type="NCBI Taxonomy" id="1043005"/>
    <lineage>
        <taxon>Eukaryota</taxon>
        <taxon>Fungi</taxon>
        <taxon>Dikarya</taxon>
        <taxon>Ascomycota</taxon>
        <taxon>Pezizomycotina</taxon>
        <taxon>Dothideomycetes</taxon>
        <taxon>Dothideomycetidae</taxon>
        <taxon>Dothideales</taxon>
        <taxon>Saccotheciaceae</taxon>
        <taxon>Aureobasidium</taxon>
    </lineage>
</organism>
<dbReference type="AlphaFoldDB" id="A0A074YD59"/>
<dbReference type="HOGENOM" id="CLU_1454125_0_0_1"/>
<sequence>MIMMVSHFHDLLHFHGRYFDVDILTLLNRVCSWNTPSRMQSLLFTTNISFRVRHTSSYHKLTSELTFRPATNIRSIKGIILASSRVTPILLTITIILSIMSQHRYRDLHIGAAWVSMIEPSTGSEASFNRWYSDDHFYAGGMCLPGIFSGRRWVSTKALRELRHTKGDDMKDIGCYLHSISSLSIC</sequence>
<dbReference type="Proteomes" id="UP000030641">
    <property type="component" value="Unassembled WGS sequence"/>
</dbReference>